<feature type="transmembrane region" description="Helical" evidence="7">
    <location>
        <begin position="223"/>
        <end position="245"/>
    </location>
</feature>
<keyword evidence="2" id="KW-0813">Transport</keyword>
<evidence type="ECO:0000256" key="1">
    <source>
        <dbReference type="ARBA" id="ARBA00004141"/>
    </source>
</evidence>
<keyword evidence="5 7" id="KW-0472">Membrane</keyword>
<dbReference type="PANTHER" id="PTHR23505">
    <property type="entry name" value="SPINSTER"/>
    <property type="match status" value="1"/>
</dbReference>
<dbReference type="EMBL" id="RXIC02000188">
    <property type="protein sequence ID" value="KAB1200264.1"/>
    <property type="molecule type" value="Genomic_DNA"/>
</dbReference>
<dbReference type="InterPro" id="IPR036259">
    <property type="entry name" value="MFS_trans_sf"/>
</dbReference>
<dbReference type="InterPro" id="IPR020846">
    <property type="entry name" value="MFS_dom"/>
</dbReference>
<organism evidence="9 10">
    <name type="scientific">Morella rubra</name>
    <name type="common">Chinese bayberry</name>
    <dbReference type="NCBI Taxonomy" id="262757"/>
    <lineage>
        <taxon>Eukaryota</taxon>
        <taxon>Viridiplantae</taxon>
        <taxon>Streptophyta</taxon>
        <taxon>Embryophyta</taxon>
        <taxon>Tracheophyta</taxon>
        <taxon>Spermatophyta</taxon>
        <taxon>Magnoliopsida</taxon>
        <taxon>eudicotyledons</taxon>
        <taxon>Gunneridae</taxon>
        <taxon>Pentapetalae</taxon>
        <taxon>rosids</taxon>
        <taxon>fabids</taxon>
        <taxon>Fagales</taxon>
        <taxon>Myricaceae</taxon>
        <taxon>Morella</taxon>
    </lineage>
</organism>
<comment type="subcellular location">
    <subcellularLocation>
        <location evidence="1">Membrane</location>
        <topology evidence="1">Multi-pass membrane protein</topology>
    </subcellularLocation>
</comment>
<keyword evidence="10" id="KW-1185">Reference proteome</keyword>
<feature type="transmembrane region" description="Helical" evidence="7">
    <location>
        <begin position="57"/>
        <end position="76"/>
    </location>
</feature>
<dbReference type="GO" id="GO:0022857">
    <property type="term" value="F:transmembrane transporter activity"/>
    <property type="evidence" value="ECO:0007669"/>
    <property type="project" value="InterPro"/>
</dbReference>
<feature type="transmembrane region" description="Helical" evidence="7">
    <location>
        <begin position="116"/>
        <end position="139"/>
    </location>
</feature>
<dbReference type="AlphaFoldDB" id="A0A6A1UIE6"/>
<dbReference type="PANTHER" id="PTHR23505:SF78">
    <property type="entry name" value="MAJOR FACILITATOR SUPERFAMILY PROTEIN"/>
    <property type="match status" value="1"/>
</dbReference>
<feature type="transmembrane region" description="Helical" evidence="7">
    <location>
        <begin position="289"/>
        <end position="308"/>
    </location>
</feature>
<gene>
    <name evidence="9" type="ORF">CJ030_MR0G007708</name>
</gene>
<evidence type="ECO:0000256" key="3">
    <source>
        <dbReference type="ARBA" id="ARBA00022692"/>
    </source>
</evidence>
<reference evidence="9 10" key="1">
    <citation type="journal article" date="2019" name="Plant Biotechnol. J.">
        <title>The red bayberry genome and genetic basis of sex determination.</title>
        <authorList>
            <person name="Jia H.M."/>
            <person name="Jia H.J."/>
            <person name="Cai Q.L."/>
            <person name="Wang Y."/>
            <person name="Zhao H.B."/>
            <person name="Yang W.F."/>
            <person name="Wang G.Y."/>
            <person name="Li Y.H."/>
            <person name="Zhan D.L."/>
            <person name="Shen Y.T."/>
            <person name="Niu Q.F."/>
            <person name="Chang L."/>
            <person name="Qiu J."/>
            <person name="Zhao L."/>
            <person name="Xie H.B."/>
            <person name="Fu W.Y."/>
            <person name="Jin J."/>
            <person name="Li X.W."/>
            <person name="Jiao Y."/>
            <person name="Zhou C.C."/>
            <person name="Tu T."/>
            <person name="Chai C.Y."/>
            <person name="Gao J.L."/>
            <person name="Fan L.J."/>
            <person name="van de Weg E."/>
            <person name="Wang J.Y."/>
            <person name="Gao Z.S."/>
        </authorList>
    </citation>
    <scope>NUCLEOTIDE SEQUENCE [LARGE SCALE GENOMIC DNA]</scope>
    <source>
        <tissue evidence="9">Leaves</tissue>
    </source>
</reference>
<proteinExistence type="inferred from homology"/>
<feature type="transmembrane region" description="Helical" evidence="7">
    <location>
        <begin position="27"/>
        <end position="50"/>
    </location>
</feature>
<evidence type="ECO:0000256" key="6">
    <source>
        <dbReference type="ARBA" id="ARBA00024338"/>
    </source>
</evidence>
<dbReference type="InterPro" id="IPR011701">
    <property type="entry name" value="MFS"/>
</dbReference>
<dbReference type="CDD" id="cd17328">
    <property type="entry name" value="MFS_spinster_like"/>
    <property type="match status" value="1"/>
</dbReference>
<evidence type="ECO:0000313" key="10">
    <source>
        <dbReference type="Proteomes" id="UP000516437"/>
    </source>
</evidence>
<dbReference type="Pfam" id="PF07690">
    <property type="entry name" value="MFS_1"/>
    <property type="match status" value="1"/>
</dbReference>
<evidence type="ECO:0000256" key="5">
    <source>
        <dbReference type="ARBA" id="ARBA00023136"/>
    </source>
</evidence>
<keyword evidence="4 7" id="KW-1133">Transmembrane helix</keyword>
<dbReference type="InterPro" id="IPR044770">
    <property type="entry name" value="MFS_spinster-like"/>
</dbReference>
<protein>
    <recommendedName>
        <fullName evidence="8">Major facilitator superfamily (MFS) profile domain-containing protein</fullName>
    </recommendedName>
</protein>
<keyword evidence="3 7" id="KW-0812">Transmembrane</keyword>
<feature type="transmembrane region" description="Helical" evidence="7">
    <location>
        <begin position="82"/>
        <end position="104"/>
    </location>
</feature>
<evidence type="ECO:0000259" key="8">
    <source>
        <dbReference type="PROSITE" id="PS50850"/>
    </source>
</evidence>
<evidence type="ECO:0000313" key="9">
    <source>
        <dbReference type="EMBL" id="KAB1200264.1"/>
    </source>
</evidence>
<comment type="caution">
    <text evidence="9">The sequence shown here is derived from an EMBL/GenBank/DDBJ whole genome shotgun (WGS) entry which is preliminary data.</text>
</comment>
<dbReference type="OrthoDB" id="440755at2759"/>
<comment type="similarity">
    <text evidence="6">Belongs to the major facilitator superfamily. Spinster (TC 2.A.1.49) family.</text>
</comment>
<dbReference type="GO" id="GO:0016020">
    <property type="term" value="C:membrane"/>
    <property type="evidence" value="ECO:0007669"/>
    <property type="project" value="UniProtKB-SubCell"/>
</dbReference>
<feature type="transmembrane region" description="Helical" evidence="7">
    <location>
        <begin position="407"/>
        <end position="429"/>
    </location>
</feature>
<dbReference type="Proteomes" id="UP000516437">
    <property type="component" value="Unassembled WGS sequence"/>
</dbReference>
<sequence length="447" mass="48648">MERADENLLPSVYKEVSEAFSAGPSDLGYLTFVRNFVQGLASPLAGVLVINYDRPTVLAIGTFCWALSTAAVGVSQSFLQVAFWRAINGFGLAIVIPALQSFIADSYTDGVRGKGFGLLNLVGSIGGIGGGVVATIMAGQQYWGMPGWRCAFIMMALLSSLIGFLVFLFVVDPRKIARNTHDSGEDEEKNELIDMGNARSATSIWLESWIAMRAVMKVQTFQVIVLQGLVGSLPWTAMVFFTMWFELIGFDHNSAATLLSLFAVGCAIGSLFGGLIADRITRVYPHSGRIMCAQFSAFMGIPFSWFLLKMIPQLVSSYFTFGATLFLMGLTISWNGSAANAPMFAEVVPAKHRTMIYAFDRAFEGSFSSFAAPLVGILAEKIYGYDSKSVDPVSGSTREALALSKGLISMMAIPFGLCCLFYTPLYRIFGRDCENARLATLKEEEMN</sequence>
<name>A0A6A1UIE6_9ROSI</name>
<accession>A0A6A1UIE6</accession>
<dbReference type="SUPFAM" id="SSF103473">
    <property type="entry name" value="MFS general substrate transporter"/>
    <property type="match status" value="1"/>
</dbReference>
<evidence type="ECO:0000256" key="7">
    <source>
        <dbReference type="SAM" id="Phobius"/>
    </source>
</evidence>
<feature type="transmembrane region" description="Helical" evidence="7">
    <location>
        <begin position="314"/>
        <end position="334"/>
    </location>
</feature>
<feature type="transmembrane region" description="Helical" evidence="7">
    <location>
        <begin position="257"/>
        <end position="277"/>
    </location>
</feature>
<feature type="domain" description="Major facilitator superfamily (MFS) profile" evidence="8">
    <location>
        <begin position="1"/>
        <end position="427"/>
    </location>
</feature>
<evidence type="ECO:0000256" key="4">
    <source>
        <dbReference type="ARBA" id="ARBA00022989"/>
    </source>
</evidence>
<dbReference type="Gene3D" id="1.20.1250.20">
    <property type="entry name" value="MFS general substrate transporter like domains"/>
    <property type="match status" value="1"/>
</dbReference>
<dbReference type="PROSITE" id="PS50850">
    <property type="entry name" value="MFS"/>
    <property type="match status" value="1"/>
</dbReference>
<evidence type="ECO:0000256" key="2">
    <source>
        <dbReference type="ARBA" id="ARBA00022448"/>
    </source>
</evidence>
<feature type="transmembrane region" description="Helical" evidence="7">
    <location>
        <begin position="151"/>
        <end position="171"/>
    </location>
</feature>